<comment type="caution">
    <text evidence="1">The sequence shown here is derived from an EMBL/GenBank/DDBJ whole genome shotgun (WGS) entry which is preliminary data.</text>
</comment>
<accession>A0A7X6I3S2</accession>
<gene>
    <name evidence="1" type="ORF">HED35_10405</name>
</gene>
<dbReference type="EMBL" id="JAAVMB010000012">
    <property type="protein sequence ID" value="NKC68500.1"/>
    <property type="molecule type" value="Genomic_DNA"/>
</dbReference>
<evidence type="ECO:0000313" key="1">
    <source>
        <dbReference type="EMBL" id="NKC68500.1"/>
    </source>
</evidence>
<dbReference type="Proteomes" id="UP000521358">
    <property type="component" value="Unassembled WGS sequence"/>
</dbReference>
<sequence length="93" mass="10763">MKVRFTDNMVPDRLSLMAKTKGYSSREEYVREILTDHVMRDTPSPTEIYQKQIIGRYEELGTVLIETLPILLENSLKGRIIVTGEKEGEDGRY</sequence>
<name>A0A7X6I3S2_9ENTE</name>
<organism evidence="1 2">
    <name type="scientific">Vagococcus fluvialis</name>
    <dbReference type="NCBI Taxonomy" id="2738"/>
    <lineage>
        <taxon>Bacteria</taxon>
        <taxon>Bacillati</taxon>
        <taxon>Bacillota</taxon>
        <taxon>Bacilli</taxon>
        <taxon>Lactobacillales</taxon>
        <taxon>Enterococcaceae</taxon>
        <taxon>Vagococcus</taxon>
    </lineage>
</organism>
<dbReference type="RefSeq" id="WP_167807688.1">
    <property type="nucleotide sequence ID" value="NZ_JAAVMB010000012.1"/>
</dbReference>
<evidence type="ECO:0000313" key="2">
    <source>
        <dbReference type="Proteomes" id="UP000521358"/>
    </source>
</evidence>
<protein>
    <submittedName>
        <fullName evidence="1">Uncharacterized protein</fullName>
    </submittedName>
</protein>
<reference evidence="1 2" key="1">
    <citation type="submission" date="2020-03" db="EMBL/GenBank/DDBJ databases">
        <title>Bacterial samples isolated from urine from healthy bovine heifers (Gyr breed).</title>
        <authorList>
            <person name="Giannattasio-Ferraz S."/>
            <person name="Maskeri L."/>
            <person name="Penido A."/>
            <person name="Barbosa-Stancioli E.F."/>
            <person name="Putonti C."/>
        </authorList>
    </citation>
    <scope>NUCLEOTIDE SEQUENCE [LARGE SCALE GENOMIC DNA]</scope>
    <source>
        <strain evidence="1 2">UFMG-H7</strain>
    </source>
</reference>
<proteinExistence type="predicted"/>
<dbReference type="AlphaFoldDB" id="A0A7X6I3S2"/>